<keyword evidence="2" id="KW-0472">Membrane</keyword>
<feature type="compositionally biased region" description="Low complexity" evidence="1">
    <location>
        <begin position="205"/>
        <end position="214"/>
    </location>
</feature>
<gene>
    <name evidence="3" type="ORF">GCM10023322_56580</name>
</gene>
<keyword evidence="2" id="KW-0812">Transmembrane</keyword>
<evidence type="ECO:0000256" key="2">
    <source>
        <dbReference type="SAM" id="Phobius"/>
    </source>
</evidence>
<feature type="compositionally biased region" description="Gly residues" evidence="1">
    <location>
        <begin position="190"/>
        <end position="199"/>
    </location>
</feature>
<evidence type="ECO:0000313" key="4">
    <source>
        <dbReference type="Proteomes" id="UP001501570"/>
    </source>
</evidence>
<protein>
    <submittedName>
        <fullName evidence="3">Uncharacterized protein</fullName>
    </submittedName>
</protein>
<name>A0ABP9SD68_9ACTN</name>
<reference evidence="4" key="1">
    <citation type="journal article" date="2019" name="Int. J. Syst. Evol. Microbiol.">
        <title>The Global Catalogue of Microorganisms (GCM) 10K type strain sequencing project: providing services to taxonomists for standard genome sequencing and annotation.</title>
        <authorList>
            <consortium name="The Broad Institute Genomics Platform"/>
            <consortium name="The Broad Institute Genome Sequencing Center for Infectious Disease"/>
            <person name="Wu L."/>
            <person name="Ma J."/>
        </authorList>
    </citation>
    <scope>NUCLEOTIDE SEQUENCE [LARGE SCALE GENOMIC DNA]</scope>
    <source>
        <strain evidence="4">JCM 18304</strain>
    </source>
</reference>
<feature type="region of interest" description="Disordered" evidence="1">
    <location>
        <begin position="44"/>
        <end position="92"/>
    </location>
</feature>
<evidence type="ECO:0000313" key="3">
    <source>
        <dbReference type="EMBL" id="GAA5193793.1"/>
    </source>
</evidence>
<accession>A0ABP9SD68</accession>
<proteinExistence type="predicted"/>
<keyword evidence="2" id="KW-1133">Transmembrane helix</keyword>
<feature type="compositionally biased region" description="Polar residues" evidence="1">
    <location>
        <begin position="141"/>
        <end position="184"/>
    </location>
</feature>
<comment type="caution">
    <text evidence="3">The sequence shown here is derived from an EMBL/GenBank/DDBJ whole genome shotgun (WGS) entry which is preliminary data.</text>
</comment>
<sequence>MHAHDPCSTCGGPSDAGRCARCLDEASDRRSTALVRPYIGPITETVADRTATDDPTEGGAADAVAAPGRHRDDRRTAADADQGDQRKPPVRRTRKILILGGAIPAAAALAVVFAVLPSHGSPDSASDTVDAAAGGLPGPDTVTTAPVTGRLNPSANASARTPSGNASARTPSANASARTSTPTRHQVPGGPTGPAGTGGPPNPGTGPTTATVAPRSGSAPPAVDAQATGKGTSPLTVRVTTATADDLLVAFVAGDAPASTKQKATVSGGGLTWTLAGRTDAQYGTAEVWTARASAAGTAVSVRSAMSTTGYQQELTVVAFRSSAGIGTVAEANAGTGAPHDTLTTTAANSWVFAVGNDWDRLVNRTVDGGQTLVAQAAINDSGTYWVQSTTGPTTAKGTAITIGDTAPTNDRWNLTTVEIRGNEG</sequence>
<organism evidence="3 4">
    <name type="scientific">Rugosimonospora acidiphila</name>
    <dbReference type="NCBI Taxonomy" id="556531"/>
    <lineage>
        <taxon>Bacteria</taxon>
        <taxon>Bacillati</taxon>
        <taxon>Actinomycetota</taxon>
        <taxon>Actinomycetes</taxon>
        <taxon>Micromonosporales</taxon>
        <taxon>Micromonosporaceae</taxon>
        <taxon>Rugosimonospora</taxon>
    </lineage>
</organism>
<feature type="transmembrane region" description="Helical" evidence="2">
    <location>
        <begin position="96"/>
        <end position="116"/>
    </location>
</feature>
<keyword evidence="4" id="KW-1185">Reference proteome</keyword>
<feature type="region of interest" description="Disordered" evidence="1">
    <location>
        <begin position="119"/>
        <end position="231"/>
    </location>
</feature>
<dbReference type="EMBL" id="BAABJQ010000020">
    <property type="protein sequence ID" value="GAA5193793.1"/>
    <property type="molecule type" value="Genomic_DNA"/>
</dbReference>
<feature type="compositionally biased region" description="Basic and acidic residues" evidence="1">
    <location>
        <begin position="69"/>
        <end position="87"/>
    </location>
</feature>
<evidence type="ECO:0000256" key="1">
    <source>
        <dbReference type="SAM" id="MobiDB-lite"/>
    </source>
</evidence>
<dbReference type="Proteomes" id="UP001501570">
    <property type="component" value="Unassembled WGS sequence"/>
</dbReference>